<gene>
    <name evidence="14" type="ORF">GCM10009798_39740</name>
</gene>
<dbReference type="RefSeq" id="WP_344047916.1">
    <property type="nucleotide sequence ID" value="NZ_BAAAPB010000005.1"/>
</dbReference>
<evidence type="ECO:0000256" key="9">
    <source>
        <dbReference type="ARBA" id="ARBA00023012"/>
    </source>
</evidence>
<dbReference type="PROSITE" id="PS50885">
    <property type="entry name" value="HAMP"/>
    <property type="match status" value="1"/>
</dbReference>
<protein>
    <recommendedName>
        <fullName evidence="3">histidine kinase</fullName>
        <ecNumber evidence="3">2.7.13.3</ecNumber>
    </recommendedName>
</protein>
<comment type="caution">
    <text evidence="14">The sequence shown here is derived from an EMBL/GenBank/DDBJ whole genome shotgun (WGS) entry which is preliminary data.</text>
</comment>
<dbReference type="PANTHER" id="PTHR45436">
    <property type="entry name" value="SENSOR HISTIDINE KINASE YKOH"/>
    <property type="match status" value="1"/>
</dbReference>
<keyword evidence="11" id="KW-0472">Membrane</keyword>
<proteinExistence type="predicted"/>
<evidence type="ECO:0000256" key="6">
    <source>
        <dbReference type="ARBA" id="ARBA00022692"/>
    </source>
</evidence>
<sequence>MSLRQRILTLAVGASASVMVLFAIPLWLLLSRSASEESRESAVTVARGVADYLSTGPAERTVLKAYVDRLNGRDDRASVTVMLPDGTSIGAQLPAGAPTDTDRAVKDKHADTDDSSGLMPVSQPEIHEVDGGELVAVRATTADGPVTVLAYSSVGDERVRAVHRLLWLAAAAAGLLILAAGAAEVVTRRLVRDLDETAAAADRLGDGDLSARAPEDGVASEVRRVSSALNRLAGRIGDLLAAERETVADLSHRLRTPLTAVRLDVEALPASERTDELDAHLDHLERTLTAVIRAARRPEREGVMPRCDATQVLRDQVDFWRPLAEDQGRVIDLDVPDRAVDVRCAADDLRAAVDALLENCVAHTPEGVDVAVVLADPGRRSGEPVLLEVRDRGPGIPDGAVHRGRSDRGSTGLGLDIARACAEASGGRLDVERDEGWTVVRLVLGRP</sequence>
<dbReference type="PANTHER" id="PTHR45436:SF5">
    <property type="entry name" value="SENSOR HISTIDINE KINASE TRCS"/>
    <property type="match status" value="1"/>
</dbReference>
<dbReference type="PROSITE" id="PS50109">
    <property type="entry name" value="HIS_KIN"/>
    <property type="match status" value="1"/>
</dbReference>
<comment type="subcellular location">
    <subcellularLocation>
        <location evidence="2">Cell membrane</location>
    </subcellularLocation>
</comment>
<name>A0ABP5D5P9_9ACTN</name>
<feature type="transmembrane region" description="Helical" evidence="11">
    <location>
        <begin position="6"/>
        <end position="30"/>
    </location>
</feature>
<dbReference type="Proteomes" id="UP001500571">
    <property type="component" value="Unassembled WGS sequence"/>
</dbReference>
<accession>A0ABP5D5P9</accession>
<dbReference type="CDD" id="cd00082">
    <property type="entry name" value="HisKA"/>
    <property type="match status" value="1"/>
</dbReference>
<dbReference type="InterPro" id="IPR036890">
    <property type="entry name" value="HATPase_C_sf"/>
</dbReference>
<reference evidence="15" key="1">
    <citation type="journal article" date="2019" name="Int. J. Syst. Evol. Microbiol.">
        <title>The Global Catalogue of Microorganisms (GCM) 10K type strain sequencing project: providing services to taxonomists for standard genome sequencing and annotation.</title>
        <authorList>
            <consortium name="The Broad Institute Genomics Platform"/>
            <consortium name="The Broad Institute Genome Sequencing Center for Infectious Disease"/>
            <person name="Wu L."/>
            <person name="Ma J."/>
        </authorList>
    </citation>
    <scope>NUCLEOTIDE SEQUENCE [LARGE SCALE GENOMIC DNA]</scope>
    <source>
        <strain evidence="15">JCM 15309</strain>
    </source>
</reference>
<evidence type="ECO:0000259" key="13">
    <source>
        <dbReference type="PROSITE" id="PS50885"/>
    </source>
</evidence>
<evidence type="ECO:0000256" key="5">
    <source>
        <dbReference type="ARBA" id="ARBA00022679"/>
    </source>
</evidence>
<feature type="region of interest" description="Disordered" evidence="10">
    <location>
        <begin position="391"/>
        <end position="410"/>
    </location>
</feature>
<comment type="catalytic activity">
    <reaction evidence="1">
        <text>ATP + protein L-histidine = ADP + protein N-phospho-L-histidine.</text>
        <dbReference type="EC" id="2.7.13.3"/>
    </reaction>
</comment>
<dbReference type="SMART" id="SM00304">
    <property type="entry name" value="HAMP"/>
    <property type="match status" value="1"/>
</dbReference>
<keyword evidence="7 14" id="KW-0418">Kinase</keyword>
<dbReference type="InterPro" id="IPR036097">
    <property type="entry name" value="HisK_dim/P_sf"/>
</dbReference>
<evidence type="ECO:0000256" key="11">
    <source>
        <dbReference type="SAM" id="Phobius"/>
    </source>
</evidence>
<keyword evidence="5" id="KW-0808">Transferase</keyword>
<dbReference type="Pfam" id="PF02518">
    <property type="entry name" value="HATPase_c"/>
    <property type="match status" value="1"/>
</dbReference>
<feature type="domain" description="Histidine kinase" evidence="12">
    <location>
        <begin position="249"/>
        <end position="447"/>
    </location>
</feature>
<dbReference type="Gene3D" id="1.10.287.130">
    <property type="match status" value="1"/>
</dbReference>
<evidence type="ECO:0000256" key="3">
    <source>
        <dbReference type="ARBA" id="ARBA00012438"/>
    </source>
</evidence>
<keyword evidence="4" id="KW-0597">Phosphoprotein</keyword>
<evidence type="ECO:0000256" key="2">
    <source>
        <dbReference type="ARBA" id="ARBA00004236"/>
    </source>
</evidence>
<evidence type="ECO:0000313" key="15">
    <source>
        <dbReference type="Proteomes" id="UP001500571"/>
    </source>
</evidence>
<evidence type="ECO:0000259" key="12">
    <source>
        <dbReference type="PROSITE" id="PS50109"/>
    </source>
</evidence>
<feature type="domain" description="HAMP" evidence="13">
    <location>
        <begin position="188"/>
        <end position="241"/>
    </location>
</feature>
<keyword evidence="6 11" id="KW-0812">Transmembrane</keyword>
<keyword evidence="15" id="KW-1185">Reference proteome</keyword>
<dbReference type="SMART" id="SM00387">
    <property type="entry name" value="HATPase_c"/>
    <property type="match status" value="1"/>
</dbReference>
<organism evidence="14 15">
    <name type="scientific">Nocardioides panacihumi</name>
    <dbReference type="NCBI Taxonomy" id="400774"/>
    <lineage>
        <taxon>Bacteria</taxon>
        <taxon>Bacillati</taxon>
        <taxon>Actinomycetota</taxon>
        <taxon>Actinomycetes</taxon>
        <taxon>Propionibacteriales</taxon>
        <taxon>Nocardioidaceae</taxon>
        <taxon>Nocardioides</taxon>
    </lineage>
</organism>
<dbReference type="Pfam" id="PF00672">
    <property type="entry name" value="HAMP"/>
    <property type="match status" value="1"/>
</dbReference>
<feature type="compositionally biased region" description="Basic and acidic residues" evidence="10">
    <location>
        <begin position="100"/>
        <end position="112"/>
    </location>
</feature>
<keyword evidence="9" id="KW-0902">Two-component regulatory system</keyword>
<evidence type="ECO:0000313" key="14">
    <source>
        <dbReference type="EMBL" id="GAA1974551.1"/>
    </source>
</evidence>
<evidence type="ECO:0000256" key="7">
    <source>
        <dbReference type="ARBA" id="ARBA00022777"/>
    </source>
</evidence>
<dbReference type="EMBL" id="BAAAPB010000005">
    <property type="protein sequence ID" value="GAA1974551.1"/>
    <property type="molecule type" value="Genomic_DNA"/>
</dbReference>
<dbReference type="InterPro" id="IPR003660">
    <property type="entry name" value="HAMP_dom"/>
</dbReference>
<dbReference type="SUPFAM" id="SSF47384">
    <property type="entry name" value="Homodimeric domain of signal transducing histidine kinase"/>
    <property type="match status" value="1"/>
</dbReference>
<evidence type="ECO:0000256" key="4">
    <source>
        <dbReference type="ARBA" id="ARBA00022553"/>
    </source>
</evidence>
<dbReference type="EC" id="2.7.13.3" evidence="3"/>
<feature type="region of interest" description="Disordered" evidence="10">
    <location>
        <begin position="89"/>
        <end position="119"/>
    </location>
</feature>
<dbReference type="InterPro" id="IPR003661">
    <property type="entry name" value="HisK_dim/P_dom"/>
</dbReference>
<dbReference type="InterPro" id="IPR003594">
    <property type="entry name" value="HATPase_dom"/>
</dbReference>
<evidence type="ECO:0000256" key="8">
    <source>
        <dbReference type="ARBA" id="ARBA00022989"/>
    </source>
</evidence>
<dbReference type="InterPro" id="IPR050428">
    <property type="entry name" value="TCS_sensor_his_kinase"/>
</dbReference>
<dbReference type="InterPro" id="IPR005467">
    <property type="entry name" value="His_kinase_dom"/>
</dbReference>
<dbReference type="Gene3D" id="3.30.565.10">
    <property type="entry name" value="Histidine kinase-like ATPase, C-terminal domain"/>
    <property type="match status" value="1"/>
</dbReference>
<dbReference type="GO" id="GO:0016301">
    <property type="term" value="F:kinase activity"/>
    <property type="evidence" value="ECO:0007669"/>
    <property type="project" value="UniProtKB-KW"/>
</dbReference>
<keyword evidence="8 11" id="KW-1133">Transmembrane helix</keyword>
<dbReference type="SUPFAM" id="SSF55874">
    <property type="entry name" value="ATPase domain of HSP90 chaperone/DNA topoisomerase II/histidine kinase"/>
    <property type="match status" value="1"/>
</dbReference>
<dbReference type="Pfam" id="PF00512">
    <property type="entry name" value="HisKA"/>
    <property type="match status" value="1"/>
</dbReference>
<dbReference type="SMART" id="SM00388">
    <property type="entry name" value="HisKA"/>
    <property type="match status" value="1"/>
</dbReference>
<evidence type="ECO:0000256" key="10">
    <source>
        <dbReference type="SAM" id="MobiDB-lite"/>
    </source>
</evidence>
<evidence type="ECO:0000256" key="1">
    <source>
        <dbReference type="ARBA" id="ARBA00000085"/>
    </source>
</evidence>